<dbReference type="SUPFAM" id="SSF46785">
    <property type="entry name" value="Winged helix' DNA-binding domain"/>
    <property type="match status" value="1"/>
</dbReference>
<dbReference type="PROSITE" id="PS50949">
    <property type="entry name" value="HTH_GNTR"/>
    <property type="match status" value="1"/>
</dbReference>
<dbReference type="PANTHER" id="PTHR43537:SF20">
    <property type="entry name" value="HTH-TYPE TRANSCRIPTIONAL REPRESSOR GLAR"/>
    <property type="match status" value="1"/>
</dbReference>
<dbReference type="GO" id="GO:0003677">
    <property type="term" value="F:DNA binding"/>
    <property type="evidence" value="ECO:0007669"/>
    <property type="project" value="UniProtKB-KW"/>
</dbReference>
<dbReference type="Pfam" id="PF07729">
    <property type="entry name" value="FCD"/>
    <property type="match status" value="1"/>
</dbReference>
<dbReference type="AlphaFoldDB" id="A0A2A4Z075"/>
<dbReference type="InterPro" id="IPR011711">
    <property type="entry name" value="GntR_C"/>
</dbReference>
<reference key="1">
    <citation type="submission" date="2017-08" db="EMBL/GenBank/DDBJ databases">
        <title>A dynamic microbial community with high functional redundancy inhabits the cold, oxic subseafloor aquifer.</title>
        <authorList>
            <person name="Tully B.J."/>
            <person name="Wheat C.G."/>
            <person name="Glazer B.T."/>
            <person name="Huber J.A."/>
        </authorList>
    </citation>
    <scope>NUCLEOTIDE SEQUENCE [LARGE SCALE GENOMIC DNA]</scope>
</reference>
<feature type="unsure residue" description="D or N" evidence="5">
    <location>
        <position position="127"/>
    </location>
</feature>
<comment type="caution">
    <text evidence="5">The sequence shown here is derived from an EMBL/GenBank/DDBJ whole genome shotgun (WGS) entry which is preliminary data.</text>
</comment>
<feature type="domain" description="HTH gntR-type" evidence="4">
    <location>
        <begin position="7"/>
        <end position="74"/>
    </location>
</feature>
<protein>
    <submittedName>
        <fullName evidence="5">GntR family transcriptional regulator</fullName>
    </submittedName>
</protein>
<keyword evidence="2" id="KW-0238">DNA-binding</keyword>
<dbReference type="GO" id="GO:0003700">
    <property type="term" value="F:DNA-binding transcription factor activity"/>
    <property type="evidence" value="ECO:0007669"/>
    <property type="project" value="InterPro"/>
</dbReference>
<dbReference type="SMART" id="SM00345">
    <property type="entry name" value="HTH_GNTR"/>
    <property type="match status" value="1"/>
</dbReference>
<gene>
    <name evidence="5" type="ORF">COB13_09510</name>
</gene>
<accession>A0A2A4Z075</accession>
<dbReference type="InterPro" id="IPR036390">
    <property type="entry name" value="WH_DNA-bd_sf"/>
</dbReference>
<reference evidence="5" key="2">
    <citation type="journal article" date="2018" name="ISME J.">
        <title>A dynamic microbial community with high functional redundancy inhabits the cold, oxic subseafloor aquifer.</title>
        <authorList>
            <person name="Tully B.J."/>
            <person name="Wheat C.G."/>
            <person name="Glazer B.T."/>
            <person name="Huber J.A."/>
        </authorList>
    </citation>
    <scope>NUCLEOTIDE SEQUENCE</scope>
    <source>
        <strain evidence="5">NORP83</strain>
    </source>
</reference>
<organism evidence="5">
    <name type="scientific">OCS116 cluster bacterium</name>
    <dbReference type="NCBI Taxonomy" id="2030921"/>
    <lineage>
        <taxon>Bacteria</taxon>
        <taxon>Pseudomonadati</taxon>
        <taxon>Pseudomonadota</taxon>
        <taxon>Alphaproteobacteria</taxon>
        <taxon>OCS116 cluster</taxon>
    </lineage>
</organism>
<dbReference type="Gene3D" id="1.20.120.530">
    <property type="entry name" value="GntR ligand-binding domain-like"/>
    <property type="match status" value="1"/>
</dbReference>
<evidence type="ECO:0000256" key="2">
    <source>
        <dbReference type="ARBA" id="ARBA00023125"/>
    </source>
</evidence>
<name>A0A2A4Z075_9PROT</name>
<dbReference type="SUPFAM" id="SSF48008">
    <property type="entry name" value="GntR ligand-binding domain-like"/>
    <property type="match status" value="1"/>
</dbReference>
<sequence length="229" mass="25977">MNVKANLTQAQQAYVRLRSDILSCRIKPGAKIRINDIAKDFGVSIGAVREALSSLVAENMATTSAQKGFRVPEVSPKDLLDLTNARLIIEEQCLREAIENHSLDWESELVASFHRLKQIPETDPADDGVLNDQWSVAHFKFHDALVSACPNTWLLKLRLNLYEQTERYRYISIPLRADERDVALEHQNIFDATIARKADLAVVFMREHLLLTSKIIIDSPMLEKLQNGE</sequence>
<dbReference type="Pfam" id="PF00392">
    <property type="entry name" value="GntR"/>
    <property type="match status" value="1"/>
</dbReference>
<dbReference type="InterPro" id="IPR036388">
    <property type="entry name" value="WH-like_DNA-bd_sf"/>
</dbReference>
<evidence type="ECO:0000313" key="5">
    <source>
        <dbReference type="EMBL" id="PCJ00534.1"/>
    </source>
</evidence>
<dbReference type="CDD" id="cd07377">
    <property type="entry name" value="WHTH_GntR"/>
    <property type="match status" value="1"/>
</dbReference>
<dbReference type="Gene3D" id="1.10.10.10">
    <property type="entry name" value="Winged helix-like DNA-binding domain superfamily/Winged helix DNA-binding domain"/>
    <property type="match status" value="1"/>
</dbReference>
<dbReference type="SMART" id="SM00895">
    <property type="entry name" value="FCD"/>
    <property type="match status" value="1"/>
</dbReference>
<proteinExistence type="predicted"/>
<keyword evidence="3" id="KW-0804">Transcription</keyword>
<evidence type="ECO:0000256" key="1">
    <source>
        <dbReference type="ARBA" id="ARBA00023015"/>
    </source>
</evidence>
<evidence type="ECO:0000259" key="4">
    <source>
        <dbReference type="PROSITE" id="PS50949"/>
    </source>
</evidence>
<evidence type="ECO:0000256" key="3">
    <source>
        <dbReference type="ARBA" id="ARBA00023163"/>
    </source>
</evidence>
<dbReference type="EMBL" id="NVUS01000011">
    <property type="protein sequence ID" value="PCJ00534.1"/>
    <property type="molecule type" value="Genomic_DNA"/>
</dbReference>
<dbReference type="PANTHER" id="PTHR43537">
    <property type="entry name" value="TRANSCRIPTIONAL REGULATOR, GNTR FAMILY"/>
    <property type="match status" value="1"/>
</dbReference>
<dbReference type="InterPro" id="IPR008920">
    <property type="entry name" value="TF_FadR/GntR_C"/>
</dbReference>
<dbReference type="InterPro" id="IPR000524">
    <property type="entry name" value="Tscrpt_reg_HTH_GntR"/>
</dbReference>
<keyword evidence="1" id="KW-0805">Transcription regulation</keyword>